<evidence type="ECO:0000259" key="16">
    <source>
        <dbReference type="Pfam" id="PF21436"/>
    </source>
</evidence>
<dbReference type="PANTHER" id="PTHR13872">
    <property type="entry name" value="DOLICHYL-DIPHOSPHOOLIGOSACCHARIDE--PROTEIN GLYCOSYLTRANSFERASE SUBUNIT"/>
    <property type="match status" value="1"/>
</dbReference>
<keyword evidence="7 17" id="KW-0808">Transferase</keyword>
<gene>
    <name evidence="17" type="ORF">TDIS_1731</name>
</gene>
<feature type="transmembrane region" description="Helical" evidence="14">
    <location>
        <begin position="115"/>
        <end position="134"/>
    </location>
</feature>
<evidence type="ECO:0000256" key="14">
    <source>
        <dbReference type="SAM" id="Phobius"/>
    </source>
</evidence>
<feature type="transmembrane region" description="Helical" evidence="14">
    <location>
        <begin position="393"/>
        <end position="411"/>
    </location>
</feature>
<organism evidence="17 18">
    <name type="scientific">Thermosulfurimonas dismutans</name>
    <dbReference type="NCBI Taxonomy" id="999894"/>
    <lineage>
        <taxon>Bacteria</taxon>
        <taxon>Pseudomonadati</taxon>
        <taxon>Thermodesulfobacteriota</taxon>
        <taxon>Thermodesulfobacteria</taxon>
        <taxon>Thermodesulfobacteriales</taxon>
        <taxon>Thermodesulfobacteriaceae</taxon>
        <taxon>Thermosulfurimonas</taxon>
    </lineage>
</organism>
<evidence type="ECO:0000256" key="9">
    <source>
        <dbReference type="ARBA" id="ARBA00022723"/>
    </source>
</evidence>
<keyword evidence="13" id="KW-0464">Manganese</keyword>
<reference evidence="17 18" key="1">
    <citation type="submission" date="2016-04" db="EMBL/GenBank/DDBJ databases">
        <title>Genome analysis of Thermosulfurimonas dismutans, the first thermophilic sulfur-disproportionating bacterium of the phylum Thermodesulfobacteria.</title>
        <authorList>
            <person name="Mardanov A.V."/>
            <person name="Beletsky A.V."/>
            <person name="Kadnikov V.V."/>
            <person name="Slobodkin A.I."/>
            <person name="Ravin N.V."/>
        </authorList>
    </citation>
    <scope>NUCLEOTIDE SEQUENCE [LARGE SCALE GENOMIC DNA]</scope>
    <source>
        <strain evidence="17 18">S95</strain>
    </source>
</reference>
<feature type="transmembrane region" description="Helical" evidence="14">
    <location>
        <begin position="304"/>
        <end position="326"/>
    </location>
</feature>
<feature type="transmembrane region" description="Helical" evidence="14">
    <location>
        <begin position="333"/>
        <end position="350"/>
    </location>
</feature>
<dbReference type="OrthoDB" id="9796223at2"/>
<evidence type="ECO:0000256" key="7">
    <source>
        <dbReference type="ARBA" id="ARBA00022679"/>
    </source>
</evidence>
<comment type="cofactor">
    <cofactor evidence="1">
        <name>Mn(2+)</name>
        <dbReference type="ChEBI" id="CHEBI:29035"/>
    </cofactor>
</comment>
<dbReference type="Pfam" id="PF21436">
    <property type="entry name" value="STT3-PglB_core"/>
    <property type="match status" value="1"/>
</dbReference>
<dbReference type="Proteomes" id="UP000078390">
    <property type="component" value="Unassembled WGS sequence"/>
</dbReference>
<comment type="similarity">
    <text evidence="5">Belongs to the STT3 family.</text>
</comment>
<dbReference type="PANTHER" id="PTHR13872:SF1">
    <property type="entry name" value="DOLICHYL-DIPHOSPHOOLIGOSACCHARIDE--PROTEIN GLYCOSYLTRANSFERASE SUBUNIT STT3B"/>
    <property type="match status" value="1"/>
</dbReference>
<evidence type="ECO:0000313" key="18">
    <source>
        <dbReference type="Proteomes" id="UP000078390"/>
    </source>
</evidence>
<evidence type="ECO:0000313" key="17">
    <source>
        <dbReference type="EMBL" id="OAQ20229.1"/>
    </source>
</evidence>
<dbReference type="Gene3D" id="3.40.1380.40">
    <property type="match status" value="1"/>
</dbReference>
<feature type="domain" description="Oligosaccharyl transferase STT3 N-terminal" evidence="15">
    <location>
        <begin position="46"/>
        <end position="373"/>
    </location>
</feature>
<feature type="domain" description="STT3/PglB/AglB core" evidence="16">
    <location>
        <begin position="440"/>
        <end position="558"/>
    </location>
</feature>
<dbReference type="InterPro" id="IPR003674">
    <property type="entry name" value="Oligo_trans_STT3"/>
</dbReference>
<feature type="transmembrane region" description="Helical" evidence="14">
    <location>
        <begin position="140"/>
        <end position="159"/>
    </location>
</feature>
<dbReference type="GO" id="GO:0012505">
    <property type="term" value="C:endomembrane system"/>
    <property type="evidence" value="ECO:0007669"/>
    <property type="project" value="UniProtKB-SubCell"/>
</dbReference>
<evidence type="ECO:0000256" key="13">
    <source>
        <dbReference type="ARBA" id="ARBA00023211"/>
    </source>
</evidence>
<feature type="transmembrane region" description="Helical" evidence="14">
    <location>
        <begin position="6"/>
        <end position="27"/>
    </location>
</feature>
<dbReference type="GO" id="GO:0004576">
    <property type="term" value="F:oligosaccharyl transferase activity"/>
    <property type="evidence" value="ECO:0007669"/>
    <property type="project" value="InterPro"/>
</dbReference>
<comment type="caution">
    <text evidence="17">The sequence shown here is derived from an EMBL/GenBank/DDBJ whole genome shotgun (WGS) entry which is preliminary data.</text>
</comment>
<proteinExistence type="inferred from homology"/>
<dbReference type="InterPro" id="IPR048999">
    <property type="entry name" value="STT3-PglB_core"/>
</dbReference>
<dbReference type="RefSeq" id="WP_068671338.1">
    <property type="nucleotide sequence ID" value="NZ_LWLG01000014.1"/>
</dbReference>
<feature type="transmembrane region" description="Helical" evidence="14">
    <location>
        <begin position="207"/>
        <end position="229"/>
    </location>
</feature>
<comment type="pathway">
    <text evidence="4">Protein modification; protein glycosylation.</text>
</comment>
<evidence type="ECO:0000256" key="11">
    <source>
        <dbReference type="ARBA" id="ARBA00022989"/>
    </source>
</evidence>
<dbReference type="EMBL" id="LWLG01000014">
    <property type="protein sequence ID" value="OAQ20229.1"/>
    <property type="molecule type" value="Genomic_DNA"/>
</dbReference>
<name>A0A179D3D8_9BACT</name>
<evidence type="ECO:0000256" key="12">
    <source>
        <dbReference type="ARBA" id="ARBA00023136"/>
    </source>
</evidence>
<sequence>MDKNRLLLGLKYFLLLLVLVIGLYFRFEDLGGWKARYASLFYLDDRPLFTSYDAFWFARLAKDYQEGLYDFGDRDPFKFVPDNYLTENFTYPLLPMESFLAAGTARLFGISIEKFALYFTPVAAVLFAIPLFVYLNRLGYPLAGLMGGLVGVTSLIYLIRTSIVRFDTDSLNLFFPFTIAFFLWNYFRSSRPLFQALGASVASLLFYWWYSKAHLILVLYAAFLVRLFWERGKKLTSLDWKALGILILPQIWYLWQAPWGLYKQIMGYVINITSSASQRGIFSGFPNVLQSISELQSAPGLKGVAYFCLNHQFLLILGLLGAFLLFIKRFRDLLFLLPYFAIGLLTFRSGNRFAMYLAPFIGMGLGFLLEEVLAQGKGLRPDGSFGNRLLREAVVLGLGVLLGAVVVLSQSKSLAYTAVPKVLAPLARDMEALQEKTPREAWIYTWWDLGYAFQYLSRRPTFIDGGSQGTPKTYFVALSFTTPSQEKAYHVTAFLAEKGLKGLREILEESGKDAEEVVADIVSGKYVQRLSHPVYWVFTPDLPAKFGWIHYFGSWDFKKKKGTFGFVRPVEGCRPAKKNLLACRGMLLDLEKGLVIQGLKALKLKEIVIKKGDVLSRKSLASKGLILEIAQEKGRTYFYLVDEKSFVSNFNQMYILRRYDPRYFQLVWDDFPTMVVYRVREDDNILAGPDR</sequence>
<evidence type="ECO:0000256" key="1">
    <source>
        <dbReference type="ARBA" id="ARBA00001936"/>
    </source>
</evidence>
<evidence type="ECO:0000256" key="3">
    <source>
        <dbReference type="ARBA" id="ARBA00004127"/>
    </source>
</evidence>
<dbReference type="GO" id="GO:0046872">
    <property type="term" value="F:metal ion binding"/>
    <property type="evidence" value="ECO:0007669"/>
    <property type="project" value="UniProtKB-KW"/>
</dbReference>
<feature type="transmembrane region" description="Helical" evidence="14">
    <location>
        <begin position="238"/>
        <end position="255"/>
    </location>
</feature>
<evidence type="ECO:0000256" key="8">
    <source>
        <dbReference type="ARBA" id="ARBA00022692"/>
    </source>
</evidence>
<evidence type="ECO:0000256" key="4">
    <source>
        <dbReference type="ARBA" id="ARBA00004922"/>
    </source>
</evidence>
<dbReference type="UniPathway" id="UPA00378"/>
<accession>A0A179D3D8</accession>
<dbReference type="Pfam" id="PF02516">
    <property type="entry name" value="STT3"/>
    <property type="match status" value="1"/>
</dbReference>
<comment type="subcellular location">
    <subcellularLocation>
        <location evidence="3">Endomembrane system</location>
        <topology evidence="3">Multi-pass membrane protein</topology>
    </subcellularLocation>
</comment>
<evidence type="ECO:0000256" key="6">
    <source>
        <dbReference type="ARBA" id="ARBA00022676"/>
    </source>
</evidence>
<dbReference type="InterPro" id="IPR048307">
    <property type="entry name" value="STT3_N"/>
</dbReference>
<comment type="cofactor">
    <cofactor evidence="2">
        <name>Mg(2+)</name>
        <dbReference type="ChEBI" id="CHEBI:18420"/>
    </cofactor>
</comment>
<keyword evidence="9" id="KW-0479">Metal-binding</keyword>
<keyword evidence="6" id="KW-0328">Glycosyltransferase</keyword>
<protein>
    <submittedName>
        <fullName evidence="17">Oligosaccharyltransferase PglB</fullName>
    </submittedName>
</protein>
<keyword evidence="8 14" id="KW-0812">Transmembrane</keyword>
<evidence type="ECO:0000256" key="2">
    <source>
        <dbReference type="ARBA" id="ARBA00001946"/>
    </source>
</evidence>
<feature type="transmembrane region" description="Helical" evidence="14">
    <location>
        <begin position="356"/>
        <end position="373"/>
    </location>
</feature>
<evidence type="ECO:0000256" key="10">
    <source>
        <dbReference type="ARBA" id="ARBA00022842"/>
    </source>
</evidence>
<evidence type="ECO:0000256" key="5">
    <source>
        <dbReference type="ARBA" id="ARBA00010810"/>
    </source>
</evidence>
<keyword evidence="18" id="KW-1185">Reference proteome</keyword>
<keyword evidence="10" id="KW-0460">Magnesium</keyword>
<dbReference type="GO" id="GO:0016020">
    <property type="term" value="C:membrane"/>
    <property type="evidence" value="ECO:0007669"/>
    <property type="project" value="InterPro"/>
</dbReference>
<dbReference type="STRING" id="999894.TDIS_1731"/>
<keyword evidence="12 14" id="KW-0472">Membrane</keyword>
<evidence type="ECO:0000259" key="15">
    <source>
        <dbReference type="Pfam" id="PF02516"/>
    </source>
</evidence>
<feature type="transmembrane region" description="Helical" evidence="14">
    <location>
        <begin position="171"/>
        <end position="187"/>
    </location>
</feature>
<keyword evidence="11 14" id="KW-1133">Transmembrane helix</keyword>
<dbReference type="AlphaFoldDB" id="A0A179D3D8"/>